<dbReference type="PANTHER" id="PTHR31719:SF193">
    <property type="entry name" value="NAC DOMAIN-CONTAINING PROTEIN"/>
    <property type="match status" value="1"/>
</dbReference>
<keyword evidence="8" id="KW-1185">Reference proteome</keyword>
<evidence type="ECO:0000256" key="5">
    <source>
        <dbReference type="SAM" id="MobiDB-lite"/>
    </source>
</evidence>
<organism evidence="7 8">
    <name type="scientific">Hibiscus trionum</name>
    <name type="common">Flower of an hour</name>
    <dbReference type="NCBI Taxonomy" id="183268"/>
    <lineage>
        <taxon>Eukaryota</taxon>
        <taxon>Viridiplantae</taxon>
        <taxon>Streptophyta</taxon>
        <taxon>Embryophyta</taxon>
        <taxon>Tracheophyta</taxon>
        <taxon>Spermatophyta</taxon>
        <taxon>Magnoliopsida</taxon>
        <taxon>eudicotyledons</taxon>
        <taxon>Gunneridae</taxon>
        <taxon>Pentapetalae</taxon>
        <taxon>rosids</taxon>
        <taxon>malvids</taxon>
        <taxon>Malvales</taxon>
        <taxon>Malvaceae</taxon>
        <taxon>Malvoideae</taxon>
        <taxon>Hibiscus</taxon>
    </lineage>
</organism>
<reference evidence="7" key="1">
    <citation type="submission" date="2023-05" db="EMBL/GenBank/DDBJ databases">
        <title>Genome and transcriptome analyses reveal genes involved in the formation of fine ridges on petal epidermal cells in Hibiscus trionum.</title>
        <authorList>
            <person name="Koshimizu S."/>
            <person name="Masuda S."/>
            <person name="Ishii T."/>
            <person name="Shirasu K."/>
            <person name="Hoshino A."/>
            <person name="Arita M."/>
        </authorList>
    </citation>
    <scope>NUCLEOTIDE SEQUENCE</scope>
    <source>
        <strain evidence="7">Hamamatsu line</strain>
    </source>
</reference>
<dbReference type="GO" id="GO:0006355">
    <property type="term" value="P:regulation of DNA-templated transcription"/>
    <property type="evidence" value="ECO:0007669"/>
    <property type="project" value="InterPro"/>
</dbReference>
<keyword evidence="3" id="KW-0804">Transcription</keyword>
<feature type="region of interest" description="Disordered" evidence="5">
    <location>
        <begin position="594"/>
        <end position="660"/>
    </location>
</feature>
<keyword evidence="4" id="KW-0539">Nucleus</keyword>
<dbReference type="InterPro" id="IPR036093">
    <property type="entry name" value="NAC_dom_sf"/>
</dbReference>
<accession>A0A9W7MKN7</accession>
<dbReference type="EMBL" id="BSYR01000044">
    <property type="protein sequence ID" value="GMJ05589.1"/>
    <property type="molecule type" value="Genomic_DNA"/>
</dbReference>
<dbReference type="PANTHER" id="PTHR31719">
    <property type="entry name" value="NAC TRANSCRIPTION FACTOR 56"/>
    <property type="match status" value="1"/>
</dbReference>
<name>A0A9W7MKN7_HIBTR</name>
<dbReference type="PROSITE" id="PS51005">
    <property type="entry name" value="NAC"/>
    <property type="match status" value="1"/>
</dbReference>
<feature type="region of interest" description="Disordered" evidence="5">
    <location>
        <begin position="239"/>
        <end position="277"/>
    </location>
</feature>
<sequence>MAENSDNQNMAQNFSGAARHGVTNAGGGEIFSTPQGIYYQTTVRNSSAAPNINPAAPEDGENATADEDDDFCSKLVGYRFVPTDQELVGYYLMKKVNGEPLPPNDYFHETNIYDSDPSQLSQSYKQSDGGKEWYFFSPRNKKYPKGGRPNRETGNRVGFWKVTGVNKAVTLDGTVIGCKSNLDFYLRRDSKIIKTNWKMHEYQVNKDSISTKSQIQPFGDMMLDKCVLCKIYLTRAKKGGTDKESEDEDHSLEACSSGQDVNEPPPTTPDNSSRRDYRGKSLMAASNDTNKRARILAPAPLSSHMPTYASYNRNSNANFSPLPTDRASLMPNSSKQCVGGASSTAVNNNPMYASQSQSLFMDGVSPHWVPMAGSYEQAINEAQWIPGNNNTMYASRPECRNPMAGNNNTMYASTPECRNPNPMVGNNNTMYASTVTPECRNPNPMAGNNNTVSAFQNPLMEVVTAYRNPNTYSPQVVNGASPMTGSYQQAINRAHSMAGNNTTAYNIETAAQNQCFNASYQNQYSNASHFQQDFNGATPMAAGNYENEYSEAYPFQNDVNGAFSTEGLNENQYFWQPCPDLVFYGESDGGNFGYVQVQHPNATSTQPTVSDETRKKKGSATQPTQPTQPEEEEEDENSGGATQPSADFFEGLDCYMDPID</sequence>
<keyword evidence="1" id="KW-0805">Transcription regulation</keyword>
<feature type="region of interest" description="Disordered" evidence="5">
    <location>
        <begin position="1"/>
        <end position="26"/>
    </location>
</feature>
<dbReference type="GO" id="GO:0003677">
    <property type="term" value="F:DNA binding"/>
    <property type="evidence" value="ECO:0007669"/>
    <property type="project" value="UniProtKB-KW"/>
</dbReference>
<evidence type="ECO:0000256" key="3">
    <source>
        <dbReference type="ARBA" id="ARBA00023163"/>
    </source>
</evidence>
<dbReference type="OrthoDB" id="729519at2759"/>
<evidence type="ECO:0000256" key="1">
    <source>
        <dbReference type="ARBA" id="ARBA00023015"/>
    </source>
</evidence>
<evidence type="ECO:0000313" key="7">
    <source>
        <dbReference type="EMBL" id="GMJ05589.1"/>
    </source>
</evidence>
<evidence type="ECO:0000259" key="6">
    <source>
        <dbReference type="PROSITE" id="PS51005"/>
    </source>
</evidence>
<evidence type="ECO:0000256" key="2">
    <source>
        <dbReference type="ARBA" id="ARBA00023125"/>
    </source>
</evidence>
<dbReference type="Gene3D" id="2.170.150.80">
    <property type="entry name" value="NAC domain"/>
    <property type="match status" value="1"/>
</dbReference>
<keyword evidence="2" id="KW-0238">DNA-binding</keyword>
<evidence type="ECO:0000313" key="8">
    <source>
        <dbReference type="Proteomes" id="UP001165190"/>
    </source>
</evidence>
<dbReference type="SUPFAM" id="SSF101941">
    <property type="entry name" value="NAC domain"/>
    <property type="match status" value="1"/>
</dbReference>
<evidence type="ECO:0000256" key="4">
    <source>
        <dbReference type="ARBA" id="ARBA00023242"/>
    </source>
</evidence>
<feature type="compositionally biased region" description="Polar residues" evidence="5">
    <location>
        <begin position="1"/>
        <end position="15"/>
    </location>
</feature>
<protein>
    <recommendedName>
        <fullName evidence="6">NAC domain-containing protein</fullName>
    </recommendedName>
</protein>
<dbReference type="InterPro" id="IPR003441">
    <property type="entry name" value="NAC-dom"/>
</dbReference>
<feature type="compositionally biased region" description="Polar residues" evidence="5">
    <location>
        <begin position="598"/>
        <end position="610"/>
    </location>
</feature>
<dbReference type="Proteomes" id="UP001165190">
    <property type="component" value="Unassembled WGS sequence"/>
</dbReference>
<proteinExistence type="predicted"/>
<gene>
    <name evidence="7" type="ORF">HRI_004228100</name>
</gene>
<dbReference type="Pfam" id="PF02365">
    <property type="entry name" value="NAM"/>
    <property type="match status" value="1"/>
</dbReference>
<comment type="caution">
    <text evidence="7">The sequence shown here is derived from an EMBL/GenBank/DDBJ whole genome shotgun (WGS) entry which is preliminary data.</text>
</comment>
<feature type="domain" description="NAC" evidence="6">
    <location>
        <begin position="74"/>
        <end position="234"/>
    </location>
</feature>
<dbReference type="AlphaFoldDB" id="A0A9W7MKN7"/>